<evidence type="ECO:0000256" key="1">
    <source>
        <dbReference type="SAM" id="Phobius"/>
    </source>
</evidence>
<keyword evidence="1" id="KW-0472">Membrane</keyword>
<keyword evidence="3" id="KW-1185">Reference proteome</keyword>
<dbReference type="InterPro" id="IPR010773">
    <property type="entry name" value="Mycophage_PG1_Gp7"/>
</dbReference>
<dbReference type="AlphaFoldDB" id="A0A2V4AR79"/>
<protein>
    <recommendedName>
        <fullName evidence="4">DUF1360 domain-containing protein</fullName>
    </recommendedName>
</protein>
<accession>A0A2V4AR79</accession>
<keyword evidence="1" id="KW-1133">Transmembrane helix</keyword>
<reference evidence="2 3" key="1">
    <citation type="submission" date="2016-07" db="EMBL/GenBank/DDBJ databases">
        <title>Draft genome sequence of Prauserella muralis DSM 45305, isolated from a mould-covered wall in an indoor environment.</title>
        <authorList>
            <person name="Ruckert C."/>
            <person name="Albersmeier A."/>
            <person name="Jiang C.-L."/>
            <person name="Jiang Y."/>
            <person name="Kalinowski J."/>
            <person name="Schneider O."/>
            <person name="Winkler A."/>
            <person name="Zotchev S.B."/>
        </authorList>
    </citation>
    <scope>NUCLEOTIDE SEQUENCE [LARGE SCALE GENOMIC DNA]</scope>
    <source>
        <strain evidence="2 3">DSM 45305</strain>
    </source>
</reference>
<name>A0A2V4AR79_9PSEU</name>
<gene>
    <name evidence="2" type="ORF">BAY60_19910</name>
</gene>
<evidence type="ECO:0008006" key="4">
    <source>
        <dbReference type="Google" id="ProtNLM"/>
    </source>
</evidence>
<keyword evidence="1" id="KW-0812">Transmembrane</keyword>
<comment type="caution">
    <text evidence="2">The sequence shown here is derived from an EMBL/GenBank/DDBJ whole genome shotgun (WGS) entry which is preliminary data.</text>
</comment>
<organism evidence="2 3">
    <name type="scientific">Prauserella muralis</name>
    <dbReference type="NCBI Taxonomy" id="588067"/>
    <lineage>
        <taxon>Bacteria</taxon>
        <taxon>Bacillati</taxon>
        <taxon>Actinomycetota</taxon>
        <taxon>Actinomycetes</taxon>
        <taxon>Pseudonocardiales</taxon>
        <taxon>Pseudonocardiaceae</taxon>
        <taxon>Prauserella</taxon>
    </lineage>
</organism>
<proteinExistence type="predicted"/>
<evidence type="ECO:0000313" key="3">
    <source>
        <dbReference type="Proteomes" id="UP000249915"/>
    </source>
</evidence>
<dbReference type="Proteomes" id="UP000249915">
    <property type="component" value="Unassembled WGS sequence"/>
</dbReference>
<dbReference type="Pfam" id="PF07098">
    <property type="entry name" value="DUF1360"/>
    <property type="match status" value="1"/>
</dbReference>
<sequence length="161" mass="16658">MYAGEANRPLRGYLVVLGTYAGLAGALTAAGRALGVRLPQRISTGDTVRVAVATHKASRLLAKDAVTSPLRAPFAHYEEPAGMAELNESVRGHGAQHAVGEMLTCPFCLSVWIATGMTAGLVAAPRATRVVSTLLTVVAASDFLQIAYDTGKQVPGRVSGG</sequence>
<dbReference type="EMBL" id="MASW01000005">
    <property type="protein sequence ID" value="PXY22889.1"/>
    <property type="molecule type" value="Genomic_DNA"/>
</dbReference>
<feature type="transmembrane region" description="Helical" evidence="1">
    <location>
        <begin position="12"/>
        <end position="34"/>
    </location>
</feature>
<evidence type="ECO:0000313" key="2">
    <source>
        <dbReference type="EMBL" id="PXY22889.1"/>
    </source>
</evidence>